<feature type="compositionally biased region" description="Basic residues" evidence="1">
    <location>
        <begin position="227"/>
        <end position="236"/>
    </location>
</feature>
<feature type="compositionally biased region" description="Basic residues" evidence="1">
    <location>
        <begin position="130"/>
        <end position="139"/>
    </location>
</feature>
<evidence type="ECO:0000313" key="3">
    <source>
        <dbReference type="Proteomes" id="UP000886998"/>
    </source>
</evidence>
<name>A0A8X6XKA4_9ARAC</name>
<organism evidence="2 3">
    <name type="scientific">Trichonephila inaurata madagascariensis</name>
    <dbReference type="NCBI Taxonomy" id="2747483"/>
    <lineage>
        <taxon>Eukaryota</taxon>
        <taxon>Metazoa</taxon>
        <taxon>Ecdysozoa</taxon>
        <taxon>Arthropoda</taxon>
        <taxon>Chelicerata</taxon>
        <taxon>Arachnida</taxon>
        <taxon>Araneae</taxon>
        <taxon>Araneomorphae</taxon>
        <taxon>Entelegynae</taxon>
        <taxon>Araneoidea</taxon>
        <taxon>Nephilidae</taxon>
        <taxon>Trichonephila</taxon>
        <taxon>Trichonephila inaurata</taxon>
    </lineage>
</organism>
<keyword evidence="3" id="KW-1185">Reference proteome</keyword>
<accession>A0A8X6XKA4</accession>
<feature type="compositionally biased region" description="Basic and acidic residues" evidence="1">
    <location>
        <begin position="210"/>
        <end position="219"/>
    </location>
</feature>
<feature type="region of interest" description="Disordered" evidence="1">
    <location>
        <begin position="30"/>
        <end position="274"/>
    </location>
</feature>
<feature type="compositionally biased region" description="Basic and acidic residues" evidence="1">
    <location>
        <begin position="244"/>
        <end position="256"/>
    </location>
</feature>
<sequence>MEELAHAYLSTFYRDPYKNFEINVDQVQSYHSRDRNAGDVETDRSTGEGLRATQGEAEGSEGLIREESTEVEQLRGKRRSVGSCSTISNRERQHHNENKVKRRLPEKQNIVKRRAPSSQQEDKEVNKPPHGSHKWRKKLAPQSLQSGSRIKKIPRRNSYQESGRSRVETSNAESCLKPEALPRSGIHRKTSPAQKVKSLLTSKYSGNHRKTSDTRKDKSLPNQKPSGNKKRKKHQRAGGAEIEAEQRKGYSHDGFKRGATLEQLDRRPSQRASS</sequence>
<evidence type="ECO:0000313" key="2">
    <source>
        <dbReference type="EMBL" id="GFY55220.1"/>
    </source>
</evidence>
<proteinExistence type="predicted"/>
<feature type="compositionally biased region" description="Basic and acidic residues" evidence="1">
    <location>
        <begin position="89"/>
        <end position="106"/>
    </location>
</feature>
<comment type="caution">
    <text evidence="2">The sequence shown here is derived from an EMBL/GenBank/DDBJ whole genome shotgun (WGS) entry which is preliminary data.</text>
</comment>
<feature type="compositionally biased region" description="Basic and acidic residues" evidence="1">
    <location>
        <begin position="63"/>
        <end position="75"/>
    </location>
</feature>
<protein>
    <submittedName>
        <fullName evidence="2">Uncharacterized protein</fullName>
    </submittedName>
</protein>
<reference evidence="2" key="1">
    <citation type="submission" date="2020-08" db="EMBL/GenBank/DDBJ databases">
        <title>Multicomponent nature underlies the extraordinary mechanical properties of spider dragline silk.</title>
        <authorList>
            <person name="Kono N."/>
            <person name="Nakamura H."/>
            <person name="Mori M."/>
            <person name="Yoshida Y."/>
            <person name="Ohtoshi R."/>
            <person name="Malay A.D."/>
            <person name="Moran D.A.P."/>
            <person name="Tomita M."/>
            <person name="Numata K."/>
            <person name="Arakawa K."/>
        </authorList>
    </citation>
    <scope>NUCLEOTIDE SEQUENCE</scope>
</reference>
<dbReference type="Proteomes" id="UP000886998">
    <property type="component" value="Unassembled WGS sequence"/>
</dbReference>
<gene>
    <name evidence="2" type="ORF">TNIN_207251</name>
</gene>
<dbReference type="AlphaFoldDB" id="A0A8X6XKA4"/>
<evidence type="ECO:0000256" key="1">
    <source>
        <dbReference type="SAM" id="MobiDB-lite"/>
    </source>
</evidence>
<dbReference type="EMBL" id="BMAV01010266">
    <property type="protein sequence ID" value="GFY55220.1"/>
    <property type="molecule type" value="Genomic_DNA"/>
</dbReference>
<feature type="compositionally biased region" description="Polar residues" evidence="1">
    <location>
        <begin position="157"/>
        <end position="173"/>
    </location>
</feature>
<feature type="compositionally biased region" description="Basic and acidic residues" evidence="1">
    <location>
        <begin position="31"/>
        <end position="46"/>
    </location>
</feature>